<evidence type="ECO:0000313" key="7">
    <source>
        <dbReference type="Proteomes" id="UP001152798"/>
    </source>
</evidence>
<comment type="similarity">
    <text evidence="1 4">Belongs to the serpin family.</text>
</comment>
<evidence type="ECO:0000256" key="1">
    <source>
        <dbReference type="ARBA" id="ARBA00009500"/>
    </source>
</evidence>
<keyword evidence="2" id="KW-0646">Protease inhibitor</keyword>
<proteinExistence type="inferred from homology"/>
<reference evidence="6" key="1">
    <citation type="submission" date="2022-01" db="EMBL/GenBank/DDBJ databases">
        <authorList>
            <person name="King R."/>
        </authorList>
    </citation>
    <scope>NUCLEOTIDE SEQUENCE</scope>
</reference>
<sequence>MDAKWHELRNKFAVDLYQALSKSSTQNIIMSPAGLKIILTTVLHGARGVTAGEIAEVLDFPEHKKYFADYQSLIPNFEKHLLTITTQIFIENTYCISPDFQSFVNEFLLSDIHSIDLKNQAKSVEEINDWVVKCSKQEINGLFPFVLVSSVIFKPHSKYKFLKSETLTMPFYVKPNLIVGAEMMILREKRFCTMKSRKLGAQIIEMPFAESKLSMVIILPKKSDGLEDIESKLGSVDLAQELSELWLSKVNLYLPKFKLEQTIEMNDILSKIGMPTAFTDKANFSGISTSQSLTISCVIHKVLFEVQEAGINICEETERRGVVDYPLLLSVRKMDYCNTVLAGGRQLSVACVSKEARGDVPDVNTSNAIKCSTPDHSFIVLMNPSKNITKMNEKIYKIKNIN</sequence>
<dbReference type="SMART" id="SM00093">
    <property type="entry name" value="SERPIN"/>
    <property type="match status" value="1"/>
</dbReference>
<keyword evidence="3" id="KW-0722">Serine protease inhibitor</keyword>
<accession>A0A9P0MMQ2</accession>
<dbReference type="SUPFAM" id="SSF56574">
    <property type="entry name" value="Serpins"/>
    <property type="match status" value="1"/>
</dbReference>
<dbReference type="InterPro" id="IPR036186">
    <property type="entry name" value="Serpin_sf"/>
</dbReference>
<dbReference type="Pfam" id="PF00079">
    <property type="entry name" value="Serpin"/>
    <property type="match status" value="1"/>
</dbReference>
<keyword evidence="7" id="KW-1185">Reference proteome</keyword>
<evidence type="ECO:0000259" key="5">
    <source>
        <dbReference type="SMART" id="SM00093"/>
    </source>
</evidence>
<dbReference type="GO" id="GO:0004867">
    <property type="term" value="F:serine-type endopeptidase inhibitor activity"/>
    <property type="evidence" value="ECO:0007669"/>
    <property type="project" value="UniProtKB-KW"/>
</dbReference>
<dbReference type="InterPro" id="IPR000215">
    <property type="entry name" value="Serpin_fam"/>
</dbReference>
<dbReference type="PANTHER" id="PTHR11461">
    <property type="entry name" value="SERINE PROTEASE INHIBITOR, SERPIN"/>
    <property type="match status" value="1"/>
</dbReference>
<dbReference type="InterPro" id="IPR042178">
    <property type="entry name" value="Serpin_sf_1"/>
</dbReference>
<dbReference type="InterPro" id="IPR042185">
    <property type="entry name" value="Serpin_sf_2"/>
</dbReference>
<evidence type="ECO:0000256" key="2">
    <source>
        <dbReference type="ARBA" id="ARBA00022690"/>
    </source>
</evidence>
<dbReference type="EMBL" id="OV725079">
    <property type="protein sequence ID" value="CAH1396462.1"/>
    <property type="molecule type" value="Genomic_DNA"/>
</dbReference>
<dbReference type="Gene3D" id="3.30.497.10">
    <property type="entry name" value="Antithrombin, subunit I, domain 2"/>
    <property type="match status" value="1"/>
</dbReference>
<evidence type="ECO:0000313" key="6">
    <source>
        <dbReference type="EMBL" id="CAH1396462.1"/>
    </source>
</evidence>
<organism evidence="6 7">
    <name type="scientific">Nezara viridula</name>
    <name type="common">Southern green stink bug</name>
    <name type="synonym">Cimex viridulus</name>
    <dbReference type="NCBI Taxonomy" id="85310"/>
    <lineage>
        <taxon>Eukaryota</taxon>
        <taxon>Metazoa</taxon>
        <taxon>Ecdysozoa</taxon>
        <taxon>Arthropoda</taxon>
        <taxon>Hexapoda</taxon>
        <taxon>Insecta</taxon>
        <taxon>Pterygota</taxon>
        <taxon>Neoptera</taxon>
        <taxon>Paraneoptera</taxon>
        <taxon>Hemiptera</taxon>
        <taxon>Heteroptera</taxon>
        <taxon>Panheteroptera</taxon>
        <taxon>Pentatomomorpha</taxon>
        <taxon>Pentatomoidea</taxon>
        <taxon>Pentatomidae</taxon>
        <taxon>Pentatominae</taxon>
        <taxon>Nezara</taxon>
    </lineage>
</organism>
<gene>
    <name evidence="6" type="ORF">NEZAVI_LOCUS6528</name>
</gene>
<dbReference type="AlphaFoldDB" id="A0A9P0MMQ2"/>
<protein>
    <recommendedName>
        <fullName evidence="5">Serpin domain-containing protein</fullName>
    </recommendedName>
</protein>
<evidence type="ECO:0000256" key="4">
    <source>
        <dbReference type="RuleBase" id="RU000411"/>
    </source>
</evidence>
<dbReference type="Gene3D" id="2.30.39.10">
    <property type="entry name" value="Alpha-1-antitrypsin, domain 1"/>
    <property type="match status" value="1"/>
</dbReference>
<dbReference type="PANTHER" id="PTHR11461:SF211">
    <property type="entry name" value="GH10112P-RELATED"/>
    <property type="match status" value="1"/>
</dbReference>
<dbReference type="Proteomes" id="UP001152798">
    <property type="component" value="Chromosome 3"/>
</dbReference>
<dbReference type="InterPro" id="IPR023796">
    <property type="entry name" value="Serpin_dom"/>
</dbReference>
<dbReference type="OrthoDB" id="671595at2759"/>
<name>A0A9P0MMQ2_NEZVI</name>
<feature type="domain" description="Serpin" evidence="5">
    <location>
        <begin position="14"/>
        <end position="339"/>
    </location>
</feature>
<dbReference type="GO" id="GO:0005615">
    <property type="term" value="C:extracellular space"/>
    <property type="evidence" value="ECO:0007669"/>
    <property type="project" value="InterPro"/>
</dbReference>
<evidence type="ECO:0000256" key="3">
    <source>
        <dbReference type="ARBA" id="ARBA00022900"/>
    </source>
</evidence>